<comment type="cofactor">
    <cofactor evidence="17">
        <name>Mg(2+)</name>
        <dbReference type="ChEBI" id="CHEBI:18420"/>
    </cofactor>
</comment>
<feature type="binding site" evidence="17">
    <location>
        <position position="454"/>
    </location>
    <ligand>
        <name>(6S)-NADPHX</name>
        <dbReference type="ChEBI" id="CHEBI:64076"/>
    </ligand>
</feature>
<dbReference type="InterPro" id="IPR000631">
    <property type="entry name" value="CARKD"/>
</dbReference>
<evidence type="ECO:0000256" key="3">
    <source>
        <dbReference type="ARBA" id="ARBA00006001"/>
    </source>
</evidence>
<dbReference type="EMBL" id="JWIO01000003">
    <property type="protein sequence ID" value="KLL12674.1"/>
    <property type="molecule type" value="Genomic_DNA"/>
</dbReference>
<dbReference type="Gene3D" id="3.40.50.10260">
    <property type="entry name" value="YjeF N-terminal domain"/>
    <property type="match status" value="1"/>
</dbReference>
<dbReference type="InterPro" id="IPR030677">
    <property type="entry name" value="Nnr"/>
</dbReference>
<keyword evidence="11 18" id="KW-0413">Isomerase</keyword>
<comment type="similarity">
    <text evidence="18">Belongs to the NnrE/AIBP family.</text>
</comment>
<comment type="subunit">
    <text evidence="17">Homotetramer.</text>
</comment>
<dbReference type="Proteomes" id="UP000035425">
    <property type="component" value="Unassembled WGS sequence"/>
</dbReference>
<evidence type="ECO:0000256" key="1">
    <source>
        <dbReference type="ARBA" id="ARBA00000013"/>
    </source>
</evidence>
<evidence type="ECO:0000256" key="18">
    <source>
        <dbReference type="HAMAP-Rule" id="MF_01966"/>
    </source>
</evidence>
<keyword evidence="6 17" id="KW-0547">Nucleotide-binding</keyword>
<keyword evidence="22" id="KW-0418">Kinase</keyword>
<dbReference type="HAMAP" id="MF_01966">
    <property type="entry name" value="NADHX_epimerase"/>
    <property type="match status" value="1"/>
</dbReference>
<evidence type="ECO:0000259" key="20">
    <source>
        <dbReference type="PROSITE" id="PS51383"/>
    </source>
</evidence>
<evidence type="ECO:0000256" key="2">
    <source>
        <dbReference type="ARBA" id="ARBA00000909"/>
    </source>
</evidence>
<comment type="function">
    <text evidence="14 19">Bifunctional enzyme that catalyzes the epimerization of the S- and R-forms of NAD(P)HX and the dehydration of the S-form of NAD(P)HX at the expense of ADP, which is converted to AMP. This allows the repair of both epimers of NAD(P)HX, a damaged form of NAD(P)H that is a result of enzymatic or heat-dependent hydration.</text>
</comment>
<sequence length="507" mass="51104">MRSAHTVAQVRQAEARLLASLPPGLLMQRAVHGLLSHAARRLGRVYGARVVVLAGGGDNGGDALWAGARLAARGARVDALAPGRTHPAGTAALLAAGGRLHTVSGPEPADGQPPGPGTLAGDDTAARLLAMADLVLDGLLGIGGKGGLRPEYARLAVRAPRERTVAVDVPSGVDSDTGAVVGPAVRASSTVTFGTYKRGLLVGAGAEHAGEVELVDIGLTLPAADLVALDDADADLLLPVPVSTDSKYTRGVLGLVAGSNSYPGAAVLATGGALRAAAGYLRVVSTRVAADHVRRAHPEAVVTEIDPGDADAVLAAGRVQAWAVGSGLPADGHTARIVAALLTADVPLLLDAGALGVLAQDAGYARALRERAAPTLLTPHEGEFVRLVAALGWDTETTVGELAADRLAVVRRCAAELGVTVLLKGNRTLIVDRDGLARVNTTGTPWLATAGSGDVLTGLCGSLLAGGLDALDAGSVGAHLHGRAASRAGRPLAASDLPALLRQRRTR</sequence>
<evidence type="ECO:0000256" key="7">
    <source>
        <dbReference type="ARBA" id="ARBA00022840"/>
    </source>
</evidence>
<feature type="binding site" evidence="18">
    <location>
        <position position="168"/>
    </location>
    <ligand>
        <name>(6S)-NADPHX</name>
        <dbReference type="ChEBI" id="CHEBI:64076"/>
    </ligand>
</feature>
<keyword evidence="8 17" id="KW-0521">NADP</keyword>
<feature type="binding site" evidence="17">
    <location>
        <position position="265"/>
    </location>
    <ligand>
        <name>(6S)-NADPHX</name>
        <dbReference type="ChEBI" id="CHEBI:64076"/>
    </ligand>
</feature>
<dbReference type="PROSITE" id="PS01049">
    <property type="entry name" value="YJEF_C_1"/>
    <property type="match status" value="1"/>
</dbReference>
<gene>
    <name evidence="17" type="primary">nnrD</name>
    <name evidence="18" type="synonym">nnrE</name>
    <name evidence="22" type="ORF">FrCorBMG51_03115</name>
</gene>
<evidence type="ECO:0000256" key="14">
    <source>
        <dbReference type="ARBA" id="ARBA00025153"/>
    </source>
</evidence>
<evidence type="ECO:0000256" key="15">
    <source>
        <dbReference type="ARBA" id="ARBA00048238"/>
    </source>
</evidence>
<comment type="similarity">
    <text evidence="17">Belongs to the NnrD/CARKD family.</text>
</comment>
<feature type="binding site" evidence="18">
    <location>
        <position position="59"/>
    </location>
    <ligand>
        <name>K(+)</name>
        <dbReference type="ChEBI" id="CHEBI:29103"/>
    </ligand>
</feature>
<reference evidence="22 23" key="1">
    <citation type="submission" date="2014-12" db="EMBL/GenBank/DDBJ databases">
        <title>Frankia sp. BMG5.1 draft genome.</title>
        <authorList>
            <person name="Gtari M."/>
            <person name="Ghodhbane-Gtari F."/>
            <person name="Nouioui I."/>
            <person name="Ktari A."/>
            <person name="Hezbri K."/>
            <person name="Mimouni W."/>
            <person name="Sbissi I."/>
            <person name="Ayari A."/>
            <person name="Yamanaka T."/>
            <person name="Normand P."/>
            <person name="Tisa L.S."/>
            <person name="Boudabous A."/>
        </authorList>
    </citation>
    <scope>NUCLEOTIDE SEQUENCE [LARGE SCALE GENOMIC DNA]</scope>
    <source>
        <strain evidence="22 23">BMG5.1</strain>
    </source>
</reference>
<comment type="similarity">
    <text evidence="3 19">In the N-terminal section; belongs to the NnrE/AIBP family.</text>
</comment>
<dbReference type="CDD" id="cd01171">
    <property type="entry name" value="YXKO-related"/>
    <property type="match status" value="1"/>
</dbReference>
<evidence type="ECO:0000256" key="19">
    <source>
        <dbReference type="PIRNR" id="PIRNR017184"/>
    </source>
</evidence>
<dbReference type="EC" id="5.1.99.6" evidence="19"/>
<feature type="binding site" evidence="17">
    <location>
        <begin position="424"/>
        <end position="428"/>
    </location>
    <ligand>
        <name>AMP</name>
        <dbReference type="ChEBI" id="CHEBI:456215"/>
    </ligand>
</feature>
<evidence type="ECO:0000256" key="8">
    <source>
        <dbReference type="ARBA" id="ARBA00022857"/>
    </source>
</evidence>
<feature type="binding site" evidence="18">
    <location>
        <position position="152"/>
    </location>
    <ligand>
        <name>(6S)-NADPHX</name>
        <dbReference type="ChEBI" id="CHEBI:64076"/>
    </ligand>
</feature>
<feature type="domain" description="YjeF N-terminal" evidence="21">
    <location>
        <begin position="10"/>
        <end position="225"/>
    </location>
</feature>
<dbReference type="InterPro" id="IPR017953">
    <property type="entry name" value="Carbohydrate_kinase_pred_CS"/>
</dbReference>
<evidence type="ECO:0000256" key="12">
    <source>
        <dbReference type="ARBA" id="ARBA00023239"/>
    </source>
</evidence>
<feature type="binding site" evidence="17">
    <location>
        <position position="380"/>
    </location>
    <ligand>
        <name>(6S)-NADPHX</name>
        <dbReference type="ChEBI" id="CHEBI:64076"/>
    </ligand>
</feature>
<comment type="function">
    <text evidence="17">Catalyzes the dehydration of the S-form of NAD(P)HX at the expense of ADP, which is converted to AMP. Together with NAD(P)HX epimerase, which catalyzes the epimerization of the S- and R-forms, the enzyme allows the repair of both epimers of NAD(P)HX, a damaged form of NAD(P)H that is a result of enzymatic or heat-dependent hydration.</text>
</comment>
<evidence type="ECO:0000256" key="9">
    <source>
        <dbReference type="ARBA" id="ARBA00022958"/>
    </source>
</evidence>
<keyword evidence="9 18" id="KW-0630">Potassium</keyword>
<dbReference type="InterPro" id="IPR004443">
    <property type="entry name" value="YjeF_N_dom"/>
</dbReference>
<feature type="binding site" evidence="17">
    <location>
        <position position="453"/>
    </location>
    <ligand>
        <name>AMP</name>
        <dbReference type="ChEBI" id="CHEBI:456215"/>
    </ligand>
</feature>
<comment type="catalytic activity">
    <reaction evidence="2 18 19">
        <text>(6R)-NADPHX = (6S)-NADPHX</text>
        <dbReference type="Rhea" id="RHEA:32227"/>
        <dbReference type="ChEBI" id="CHEBI:64076"/>
        <dbReference type="ChEBI" id="CHEBI:64077"/>
        <dbReference type="EC" id="5.1.99.6"/>
    </reaction>
</comment>
<keyword evidence="23" id="KW-1185">Reference proteome</keyword>
<dbReference type="PANTHER" id="PTHR12592">
    <property type="entry name" value="ATP-DEPENDENT (S)-NAD(P)H-HYDRATE DEHYDRATASE FAMILY MEMBER"/>
    <property type="match status" value="1"/>
</dbReference>
<dbReference type="PROSITE" id="PS51385">
    <property type="entry name" value="YJEF_N"/>
    <property type="match status" value="1"/>
</dbReference>
<evidence type="ECO:0000256" key="13">
    <source>
        <dbReference type="ARBA" id="ARBA00023268"/>
    </source>
</evidence>
<organism evidence="22 23">
    <name type="scientific">Protofrankia coriariae</name>
    <dbReference type="NCBI Taxonomy" id="1562887"/>
    <lineage>
        <taxon>Bacteria</taxon>
        <taxon>Bacillati</taxon>
        <taxon>Actinomycetota</taxon>
        <taxon>Actinomycetes</taxon>
        <taxon>Frankiales</taxon>
        <taxon>Frankiaceae</taxon>
        <taxon>Protofrankia</taxon>
    </lineage>
</organism>
<comment type="function">
    <text evidence="18">Catalyzes the epimerization of the S- and R-forms of NAD(P)HX, a damaged form of NAD(P)H that is a result of enzymatic or heat-dependent hydration. This is a prerequisite for the S-specific NAD(P)H-hydrate dehydratase to allow the repair of both epimers of NAD(P)HX.</text>
</comment>
<feature type="binding site" evidence="18">
    <location>
        <position position="137"/>
    </location>
    <ligand>
        <name>K(+)</name>
        <dbReference type="ChEBI" id="CHEBI:29103"/>
    </ligand>
</feature>
<feature type="binding site" evidence="18">
    <location>
        <position position="171"/>
    </location>
    <ligand>
        <name>K(+)</name>
        <dbReference type="ChEBI" id="CHEBI:29103"/>
    </ligand>
</feature>
<keyword evidence="5 18" id="KW-0479">Metal-binding</keyword>
<comment type="cofactor">
    <cofactor evidence="18 19">
        <name>K(+)</name>
        <dbReference type="ChEBI" id="CHEBI:29103"/>
    </cofactor>
    <text evidence="18 19">Binds 1 potassium ion per subunit.</text>
</comment>
<feature type="binding site" evidence="18">
    <location>
        <begin position="58"/>
        <end position="62"/>
    </location>
    <ligand>
        <name>(6S)-NADPHX</name>
        <dbReference type="ChEBI" id="CHEBI:64076"/>
    </ligand>
</feature>
<evidence type="ECO:0000256" key="5">
    <source>
        <dbReference type="ARBA" id="ARBA00022723"/>
    </source>
</evidence>
<evidence type="ECO:0000313" key="22">
    <source>
        <dbReference type="EMBL" id="KLL12674.1"/>
    </source>
</evidence>
<evidence type="ECO:0000256" key="11">
    <source>
        <dbReference type="ARBA" id="ARBA00023235"/>
    </source>
</evidence>
<dbReference type="Pfam" id="PF01256">
    <property type="entry name" value="Carb_kinase"/>
    <property type="match status" value="1"/>
</dbReference>
<dbReference type="SUPFAM" id="SSF64153">
    <property type="entry name" value="YjeF N-terminal domain-like"/>
    <property type="match status" value="1"/>
</dbReference>
<comment type="catalytic activity">
    <reaction evidence="15 17 19">
        <text>(6S)-NADHX + ADP = AMP + phosphate + NADH + H(+)</text>
        <dbReference type="Rhea" id="RHEA:32223"/>
        <dbReference type="ChEBI" id="CHEBI:15378"/>
        <dbReference type="ChEBI" id="CHEBI:43474"/>
        <dbReference type="ChEBI" id="CHEBI:57945"/>
        <dbReference type="ChEBI" id="CHEBI:64074"/>
        <dbReference type="ChEBI" id="CHEBI:456215"/>
        <dbReference type="ChEBI" id="CHEBI:456216"/>
        <dbReference type="EC" id="4.2.1.136"/>
    </reaction>
</comment>
<comment type="similarity">
    <text evidence="4 19">In the C-terminal section; belongs to the NnrD/CARKD family.</text>
</comment>
<comment type="catalytic activity">
    <reaction evidence="1 18 19">
        <text>(6R)-NADHX = (6S)-NADHX</text>
        <dbReference type="Rhea" id="RHEA:32215"/>
        <dbReference type="ChEBI" id="CHEBI:64074"/>
        <dbReference type="ChEBI" id="CHEBI:64075"/>
        <dbReference type="EC" id="5.1.99.6"/>
    </reaction>
</comment>
<evidence type="ECO:0000256" key="16">
    <source>
        <dbReference type="ARBA" id="ARBA00049209"/>
    </source>
</evidence>
<accession>A0ABR5F7I4</accession>
<comment type="caution">
    <text evidence="22">The sequence shown here is derived from an EMBL/GenBank/DDBJ whole genome shotgun (WGS) entry which is preliminary data.</text>
</comment>
<dbReference type="EC" id="4.2.1.136" evidence="19"/>
<dbReference type="HAMAP" id="MF_01965">
    <property type="entry name" value="NADHX_dehydratase"/>
    <property type="match status" value="1"/>
</dbReference>
<evidence type="ECO:0000256" key="17">
    <source>
        <dbReference type="HAMAP-Rule" id="MF_01965"/>
    </source>
</evidence>
<feature type="binding site" evidence="17">
    <location>
        <position position="327"/>
    </location>
    <ligand>
        <name>(6S)-NADPHX</name>
        <dbReference type="ChEBI" id="CHEBI:64076"/>
    </ligand>
</feature>
<keyword evidence="22" id="KW-0808">Transferase</keyword>
<dbReference type="InterPro" id="IPR029056">
    <property type="entry name" value="Ribokinase-like"/>
</dbReference>
<evidence type="ECO:0000256" key="6">
    <source>
        <dbReference type="ARBA" id="ARBA00022741"/>
    </source>
</evidence>
<dbReference type="Pfam" id="PF03853">
    <property type="entry name" value="YjeF_N"/>
    <property type="match status" value="1"/>
</dbReference>
<dbReference type="SUPFAM" id="SSF53613">
    <property type="entry name" value="Ribokinase-like"/>
    <property type="match status" value="1"/>
</dbReference>
<name>A0ABR5F7I4_9ACTN</name>
<proteinExistence type="inferred from homology"/>
<dbReference type="NCBIfam" id="TIGR00196">
    <property type="entry name" value="yjeF_cterm"/>
    <property type="match status" value="1"/>
</dbReference>
<dbReference type="PROSITE" id="PS51383">
    <property type="entry name" value="YJEF_C_3"/>
    <property type="match status" value="1"/>
</dbReference>
<comment type="catalytic activity">
    <reaction evidence="16 17 19">
        <text>(6S)-NADPHX + ADP = AMP + phosphate + NADPH + H(+)</text>
        <dbReference type="Rhea" id="RHEA:32235"/>
        <dbReference type="ChEBI" id="CHEBI:15378"/>
        <dbReference type="ChEBI" id="CHEBI:43474"/>
        <dbReference type="ChEBI" id="CHEBI:57783"/>
        <dbReference type="ChEBI" id="CHEBI:64076"/>
        <dbReference type="ChEBI" id="CHEBI:456215"/>
        <dbReference type="ChEBI" id="CHEBI:456216"/>
        <dbReference type="EC" id="4.2.1.136"/>
    </reaction>
</comment>
<feature type="binding site" evidence="18">
    <location>
        <begin position="141"/>
        <end position="147"/>
    </location>
    <ligand>
        <name>(6S)-NADPHX</name>
        <dbReference type="ChEBI" id="CHEBI:64076"/>
    </ligand>
</feature>
<protein>
    <recommendedName>
        <fullName evidence="19">Bifunctional NAD(P)H-hydrate repair enzyme</fullName>
    </recommendedName>
    <alternativeName>
        <fullName evidence="19">Nicotinamide nucleotide repair protein</fullName>
    </alternativeName>
    <domain>
        <recommendedName>
            <fullName evidence="19">ADP-dependent (S)-NAD(P)H-hydrate dehydratase</fullName>
            <ecNumber evidence="19">4.2.1.136</ecNumber>
        </recommendedName>
        <alternativeName>
            <fullName evidence="19">ADP-dependent NAD(P)HX dehydratase</fullName>
        </alternativeName>
    </domain>
    <domain>
        <recommendedName>
            <fullName evidence="19">NAD(P)H-hydrate epimerase</fullName>
            <ecNumber evidence="19">5.1.99.6</ecNumber>
        </recommendedName>
    </domain>
</protein>
<evidence type="ECO:0000256" key="4">
    <source>
        <dbReference type="ARBA" id="ARBA00009524"/>
    </source>
</evidence>
<dbReference type="Gene3D" id="3.40.1190.20">
    <property type="match status" value="1"/>
</dbReference>
<dbReference type="PANTHER" id="PTHR12592:SF0">
    <property type="entry name" value="ATP-DEPENDENT (S)-NAD(P)H-HYDRATE DEHYDRATASE"/>
    <property type="match status" value="1"/>
</dbReference>
<keyword evidence="10 17" id="KW-0520">NAD</keyword>
<keyword evidence="13" id="KW-0511">Multifunctional enzyme</keyword>
<keyword evidence="7 17" id="KW-0067">ATP-binding</keyword>
<evidence type="ECO:0000313" key="23">
    <source>
        <dbReference type="Proteomes" id="UP000035425"/>
    </source>
</evidence>
<keyword evidence="12 17" id="KW-0456">Lyase</keyword>
<dbReference type="RefSeq" id="WP_047221588.1">
    <property type="nucleotide sequence ID" value="NZ_JWIO01000003.1"/>
</dbReference>
<evidence type="ECO:0000256" key="10">
    <source>
        <dbReference type="ARBA" id="ARBA00023027"/>
    </source>
</evidence>
<evidence type="ECO:0000259" key="21">
    <source>
        <dbReference type="PROSITE" id="PS51385"/>
    </source>
</evidence>
<dbReference type="GO" id="GO:0016301">
    <property type="term" value="F:kinase activity"/>
    <property type="evidence" value="ECO:0007669"/>
    <property type="project" value="UniProtKB-KW"/>
</dbReference>
<dbReference type="InterPro" id="IPR036652">
    <property type="entry name" value="YjeF_N_dom_sf"/>
</dbReference>
<dbReference type="PIRSF" id="PIRSF017184">
    <property type="entry name" value="Nnr"/>
    <property type="match status" value="1"/>
</dbReference>
<feature type="domain" description="YjeF C-terminal" evidence="20">
    <location>
        <begin position="230"/>
        <end position="507"/>
    </location>
</feature>